<dbReference type="InterPro" id="IPR050229">
    <property type="entry name" value="GlpE_sulfurtransferase"/>
</dbReference>
<name>A0A917Q494_9PSED</name>
<feature type="domain" description="Rhodanese" evidence="1">
    <location>
        <begin position="42"/>
        <end position="132"/>
    </location>
</feature>
<accession>A0A917Q494</accession>
<dbReference type="AlphaFoldDB" id="A0A917Q494"/>
<dbReference type="SUPFAM" id="SSF52821">
    <property type="entry name" value="Rhodanese/Cell cycle control phosphatase"/>
    <property type="match status" value="1"/>
</dbReference>
<dbReference type="PANTHER" id="PTHR43031:SF1">
    <property type="entry name" value="PYRIDINE NUCLEOTIDE-DISULPHIDE OXIDOREDUCTASE"/>
    <property type="match status" value="1"/>
</dbReference>
<dbReference type="InterPro" id="IPR001307">
    <property type="entry name" value="Thiosulphate_STrfase_CS"/>
</dbReference>
<dbReference type="PROSITE" id="PS50206">
    <property type="entry name" value="RHODANESE_3"/>
    <property type="match status" value="1"/>
</dbReference>
<keyword evidence="3" id="KW-1185">Reference proteome</keyword>
<sequence length="146" mass="15559">MPMSSLISEFTAASSSEALLHFSRRLAFETDCSDVHHSQQLGNIDYVLVDVRSNEAFAKGHVPGAINIPSRAITAARMADYGRQTLFVVYCAGPHCNGVHRAAVRLAELGYPVKEMIGGVTGWVDEGFGLVGEDVSALDNGVSCAC</sequence>
<reference evidence="2" key="2">
    <citation type="submission" date="2020-09" db="EMBL/GenBank/DDBJ databases">
        <authorList>
            <person name="Sun Q."/>
            <person name="Ohkuma M."/>
        </authorList>
    </citation>
    <scope>NUCLEOTIDE SEQUENCE</scope>
    <source>
        <strain evidence="2">JCM 30078</strain>
    </source>
</reference>
<dbReference type="PANTHER" id="PTHR43031">
    <property type="entry name" value="FAD-DEPENDENT OXIDOREDUCTASE"/>
    <property type="match status" value="1"/>
</dbReference>
<dbReference type="Proteomes" id="UP000635983">
    <property type="component" value="Unassembled WGS sequence"/>
</dbReference>
<organism evidence="2 3">
    <name type="scientific">Pseudomonas matsuisoli</name>
    <dbReference type="NCBI Taxonomy" id="1515666"/>
    <lineage>
        <taxon>Bacteria</taxon>
        <taxon>Pseudomonadati</taxon>
        <taxon>Pseudomonadota</taxon>
        <taxon>Gammaproteobacteria</taxon>
        <taxon>Pseudomonadales</taxon>
        <taxon>Pseudomonadaceae</taxon>
        <taxon>Pseudomonas</taxon>
    </lineage>
</organism>
<dbReference type="InterPro" id="IPR001763">
    <property type="entry name" value="Rhodanese-like_dom"/>
</dbReference>
<dbReference type="Pfam" id="PF00581">
    <property type="entry name" value="Rhodanese"/>
    <property type="match status" value="1"/>
</dbReference>
<comment type="caution">
    <text evidence="2">The sequence shown here is derived from an EMBL/GenBank/DDBJ whole genome shotgun (WGS) entry which is preliminary data.</text>
</comment>
<dbReference type="CDD" id="cd01521">
    <property type="entry name" value="RHOD_PspE2"/>
    <property type="match status" value="1"/>
</dbReference>
<dbReference type="SMART" id="SM00450">
    <property type="entry name" value="RHOD"/>
    <property type="match status" value="1"/>
</dbReference>
<dbReference type="InterPro" id="IPR036873">
    <property type="entry name" value="Rhodanese-like_dom_sf"/>
</dbReference>
<evidence type="ECO:0000313" key="2">
    <source>
        <dbReference type="EMBL" id="GGK08533.1"/>
    </source>
</evidence>
<dbReference type="GO" id="GO:0004792">
    <property type="term" value="F:thiosulfate-cyanide sulfurtransferase activity"/>
    <property type="evidence" value="ECO:0007669"/>
    <property type="project" value="InterPro"/>
</dbReference>
<dbReference type="EMBL" id="BMPO01000011">
    <property type="protein sequence ID" value="GGK08533.1"/>
    <property type="molecule type" value="Genomic_DNA"/>
</dbReference>
<protein>
    <submittedName>
        <fullName evidence="2">Rhodanese</fullName>
    </submittedName>
</protein>
<dbReference type="Gene3D" id="3.40.250.10">
    <property type="entry name" value="Rhodanese-like domain"/>
    <property type="match status" value="1"/>
</dbReference>
<reference evidence="2" key="1">
    <citation type="journal article" date="2014" name="Int. J. Syst. Evol. Microbiol.">
        <title>Complete genome sequence of Corynebacterium casei LMG S-19264T (=DSM 44701T), isolated from a smear-ripened cheese.</title>
        <authorList>
            <consortium name="US DOE Joint Genome Institute (JGI-PGF)"/>
            <person name="Walter F."/>
            <person name="Albersmeier A."/>
            <person name="Kalinowski J."/>
            <person name="Ruckert C."/>
        </authorList>
    </citation>
    <scope>NUCLEOTIDE SEQUENCE</scope>
    <source>
        <strain evidence="2">JCM 30078</strain>
    </source>
</reference>
<dbReference type="PROSITE" id="PS00380">
    <property type="entry name" value="RHODANESE_1"/>
    <property type="match status" value="1"/>
</dbReference>
<evidence type="ECO:0000259" key="1">
    <source>
        <dbReference type="PROSITE" id="PS50206"/>
    </source>
</evidence>
<evidence type="ECO:0000313" key="3">
    <source>
        <dbReference type="Proteomes" id="UP000635983"/>
    </source>
</evidence>
<gene>
    <name evidence="2" type="ORF">GCM10009304_38270</name>
</gene>
<proteinExistence type="predicted"/>